<reference evidence="1" key="1">
    <citation type="submission" date="2023-04" db="EMBL/GenBank/DDBJ databases">
        <title>Draft Genome sequencing of Naganishia species isolated from polar environments using Oxford Nanopore Technology.</title>
        <authorList>
            <person name="Leo P."/>
            <person name="Venkateswaran K."/>
        </authorList>
    </citation>
    <scope>NUCLEOTIDE SEQUENCE</scope>
    <source>
        <strain evidence="1">MNA-CCFEE 5261</strain>
    </source>
</reference>
<proteinExistence type="predicted"/>
<dbReference type="Proteomes" id="UP001241377">
    <property type="component" value="Unassembled WGS sequence"/>
</dbReference>
<name>A0ACC2VES7_9TREE</name>
<evidence type="ECO:0000313" key="2">
    <source>
        <dbReference type="Proteomes" id="UP001241377"/>
    </source>
</evidence>
<organism evidence="1 2">
    <name type="scientific">Naganishia cerealis</name>
    <dbReference type="NCBI Taxonomy" id="610337"/>
    <lineage>
        <taxon>Eukaryota</taxon>
        <taxon>Fungi</taxon>
        <taxon>Dikarya</taxon>
        <taxon>Basidiomycota</taxon>
        <taxon>Agaricomycotina</taxon>
        <taxon>Tremellomycetes</taxon>
        <taxon>Filobasidiales</taxon>
        <taxon>Filobasidiaceae</taxon>
        <taxon>Naganishia</taxon>
    </lineage>
</organism>
<evidence type="ECO:0000313" key="1">
    <source>
        <dbReference type="EMBL" id="KAJ9097822.1"/>
    </source>
</evidence>
<dbReference type="EMBL" id="JASBWR010000083">
    <property type="protein sequence ID" value="KAJ9097822.1"/>
    <property type="molecule type" value="Genomic_DNA"/>
</dbReference>
<accession>A0ACC2VES7</accession>
<comment type="caution">
    <text evidence="1">The sequence shown here is derived from an EMBL/GenBank/DDBJ whole genome shotgun (WGS) entry which is preliminary data.</text>
</comment>
<protein>
    <submittedName>
        <fullName evidence="1">Uncharacterized protein</fullName>
    </submittedName>
</protein>
<sequence length="269" mass="28800">MASISVGTRNLKFMQRGTQLPAAPATPGRSSAPAQPSEAGGRSKAGPVPQQQEVQEQQEEEEEWLDTSIVDSREEMKHLKAQETSSTRFQVFADSPGATKGRAGNGNVNGGKGKAELGSEGGDREPRDSSRRARKTRVKEEDDPSTPTATAQRFLKPSLGDDRRQGGSPLGSKTMKKGKTVDGTPLSSSTSRRKKRKSGEREDEGDEQVLMAGARGKRGKTASTKKKSTAAAMTADKDPDMEDLAGRAAAGGDADVERYLRSVIHEMED</sequence>
<keyword evidence="2" id="KW-1185">Reference proteome</keyword>
<gene>
    <name evidence="1" type="ORF">QFC19_006690</name>
</gene>